<evidence type="ECO:0000256" key="9">
    <source>
        <dbReference type="ARBA" id="ARBA00022801"/>
    </source>
</evidence>
<evidence type="ECO:0000256" key="5">
    <source>
        <dbReference type="ARBA" id="ARBA00007731"/>
    </source>
</evidence>
<evidence type="ECO:0000256" key="7">
    <source>
        <dbReference type="ARBA" id="ARBA00022490"/>
    </source>
</evidence>
<dbReference type="OrthoDB" id="9795769at2"/>
<accession>A0A3R5UWR4</accession>
<dbReference type="HAMAP" id="MF_01021">
    <property type="entry name" value="HisI"/>
    <property type="match status" value="1"/>
</dbReference>
<comment type="similarity">
    <text evidence="11">Belongs to the PRA-CH family.</text>
</comment>
<organism evidence="13 14">
    <name type="scientific">Geovibrio thiophilus</name>
    <dbReference type="NCBI Taxonomy" id="139438"/>
    <lineage>
        <taxon>Bacteria</taxon>
        <taxon>Pseudomonadati</taxon>
        <taxon>Deferribacterota</taxon>
        <taxon>Deferribacteres</taxon>
        <taxon>Deferribacterales</taxon>
        <taxon>Geovibrionaceae</taxon>
        <taxon>Geovibrio</taxon>
    </lineage>
</organism>
<feature type="binding site" evidence="11">
    <location>
        <position position="78"/>
    </location>
    <ligand>
        <name>Mg(2+)</name>
        <dbReference type="ChEBI" id="CHEBI:18420"/>
    </ligand>
</feature>
<sequence>MIEIDWGKQAGLLPVVVQDEETKDVLMLAYANKEALELTKETGYAHYFSRSRNSLWKKGETSGNLQKVVSVKLDCDGDTLLYIVNQTGAACHTGERTCFFTELYRGV</sequence>
<dbReference type="GO" id="GO:0000287">
    <property type="term" value="F:magnesium ion binding"/>
    <property type="evidence" value="ECO:0007669"/>
    <property type="project" value="UniProtKB-UniRule"/>
</dbReference>
<dbReference type="RefSeq" id="WP_128465662.1">
    <property type="nucleotide sequence ID" value="NZ_CP035108.1"/>
</dbReference>
<keyword evidence="7 11" id="KW-0963">Cytoplasm</keyword>
<dbReference type="AlphaFoldDB" id="A0A3R5UWR4"/>
<feature type="binding site" evidence="11">
    <location>
        <position position="74"/>
    </location>
    <ligand>
        <name>Mg(2+)</name>
        <dbReference type="ChEBI" id="CHEBI:18420"/>
    </ligand>
</feature>
<keyword evidence="10 11" id="KW-0368">Histidine biosynthesis</keyword>
<feature type="binding site" evidence="11">
    <location>
        <position position="98"/>
    </location>
    <ligand>
        <name>Zn(2+)</name>
        <dbReference type="ChEBI" id="CHEBI:29105"/>
        <note>ligand shared between dimeric partners</note>
    </ligand>
</feature>
<dbReference type="NCBIfam" id="NF000768">
    <property type="entry name" value="PRK00051.1"/>
    <property type="match status" value="1"/>
</dbReference>
<dbReference type="GO" id="GO:0000105">
    <property type="term" value="P:L-histidine biosynthetic process"/>
    <property type="evidence" value="ECO:0007669"/>
    <property type="project" value="UniProtKB-UniRule"/>
</dbReference>
<dbReference type="Proteomes" id="UP000287502">
    <property type="component" value="Chromosome"/>
</dbReference>
<evidence type="ECO:0000259" key="12">
    <source>
        <dbReference type="Pfam" id="PF01502"/>
    </source>
</evidence>
<evidence type="ECO:0000256" key="11">
    <source>
        <dbReference type="HAMAP-Rule" id="MF_01021"/>
    </source>
</evidence>
<dbReference type="GO" id="GO:0004636">
    <property type="term" value="F:phosphoribosyl-ATP diphosphatase activity"/>
    <property type="evidence" value="ECO:0007669"/>
    <property type="project" value="UniProtKB-EC"/>
</dbReference>
<evidence type="ECO:0000256" key="6">
    <source>
        <dbReference type="ARBA" id="ARBA00008299"/>
    </source>
</evidence>
<dbReference type="InterPro" id="IPR038019">
    <property type="entry name" value="PRib_AMP_CycHydrolase_sf"/>
</dbReference>
<keyword evidence="9 11" id="KW-0378">Hydrolase</keyword>
<keyword evidence="11" id="KW-0460">Magnesium</keyword>
<evidence type="ECO:0000256" key="8">
    <source>
        <dbReference type="ARBA" id="ARBA00022605"/>
    </source>
</evidence>
<comment type="similarity">
    <text evidence="6">In the N-terminal section; belongs to the PRA-CH family.</text>
</comment>
<dbReference type="GO" id="GO:0008270">
    <property type="term" value="F:zinc ion binding"/>
    <property type="evidence" value="ECO:0007669"/>
    <property type="project" value="UniProtKB-UniRule"/>
</dbReference>
<protein>
    <recommendedName>
        <fullName evidence="11">Phosphoribosyl-AMP cyclohydrolase</fullName>
        <shortName evidence="11">PRA-CH</shortName>
        <ecNumber evidence="11">3.5.4.19</ecNumber>
    </recommendedName>
</protein>
<evidence type="ECO:0000313" key="14">
    <source>
        <dbReference type="Proteomes" id="UP000287502"/>
    </source>
</evidence>
<feature type="binding site" evidence="11">
    <location>
        <position position="75"/>
    </location>
    <ligand>
        <name>Zn(2+)</name>
        <dbReference type="ChEBI" id="CHEBI:29105"/>
        <note>ligand shared between dimeric partners</note>
    </ligand>
</feature>
<comment type="function">
    <text evidence="11">Catalyzes the hydrolysis of the adenine ring of phosphoribosyl-AMP.</text>
</comment>
<dbReference type="UniPathway" id="UPA00031">
    <property type="reaction ID" value="UER00008"/>
</dbReference>
<dbReference type="SUPFAM" id="SSF141734">
    <property type="entry name" value="HisI-like"/>
    <property type="match status" value="1"/>
</dbReference>
<evidence type="ECO:0000256" key="1">
    <source>
        <dbReference type="ARBA" id="ARBA00000024"/>
    </source>
</evidence>
<dbReference type="InterPro" id="IPR002496">
    <property type="entry name" value="PRib_AMP_CycHydrolase_dom"/>
</dbReference>
<evidence type="ECO:0000256" key="4">
    <source>
        <dbReference type="ARBA" id="ARBA00005204"/>
    </source>
</evidence>
<proteinExistence type="inferred from homology"/>
<dbReference type="InterPro" id="IPR026660">
    <property type="entry name" value="PRA-CH"/>
</dbReference>
<keyword evidence="14" id="KW-1185">Reference proteome</keyword>
<keyword evidence="8 11" id="KW-0028">Amino-acid biosynthesis</keyword>
<dbReference type="GO" id="GO:0004635">
    <property type="term" value="F:phosphoribosyl-AMP cyclohydrolase activity"/>
    <property type="evidence" value="ECO:0007669"/>
    <property type="project" value="UniProtKB-UniRule"/>
</dbReference>
<dbReference type="Gene3D" id="3.10.20.810">
    <property type="entry name" value="Phosphoribosyl-AMP cyclohydrolase"/>
    <property type="match status" value="1"/>
</dbReference>
<reference evidence="13 14" key="1">
    <citation type="submission" date="2019-01" db="EMBL/GenBank/DDBJ databases">
        <title>Geovibrio thiophilus DSM 11263, complete genome.</title>
        <authorList>
            <person name="Spring S."/>
            <person name="Bunk B."/>
            <person name="Sproer C."/>
        </authorList>
    </citation>
    <scope>NUCLEOTIDE SEQUENCE [LARGE SCALE GENOMIC DNA]</scope>
    <source>
        <strain evidence="13 14">DSM 11263</strain>
    </source>
</reference>
<comment type="pathway">
    <text evidence="4">Amino-acid biosynthesis; L-histidine biosynthesis; L-histidine from 5-phospho-alpha-D-ribose 1-diphosphate: step 2/9.</text>
</comment>
<comment type="cofactor">
    <cofactor evidence="11">
        <name>Mg(2+)</name>
        <dbReference type="ChEBI" id="CHEBI:18420"/>
    </cofactor>
    <text evidence="11">Binds 1 Mg(2+) ion per subunit.</text>
</comment>
<gene>
    <name evidence="11 13" type="primary">hisI</name>
    <name evidence="13" type="ORF">EP073_02860</name>
</gene>
<comment type="catalytic activity">
    <reaction evidence="2">
        <text>1-(5-phospho-beta-D-ribosyl)-ATP + H2O = 1-(5-phospho-beta-D-ribosyl)-5'-AMP + diphosphate + H(+)</text>
        <dbReference type="Rhea" id="RHEA:22828"/>
        <dbReference type="ChEBI" id="CHEBI:15377"/>
        <dbReference type="ChEBI" id="CHEBI:15378"/>
        <dbReference type="ChEBI" id="CHEBI:33019"/>
        <dbReference type="ChEBI" id="CHEBI:59457"/>
        <dbReference type="ChEBI" id="CHEBI:73183"/>
        <dbReference type="EC" id="3.6.1.31"/>
    </reaction>
</comment>
<keyword evidence="11" id="KW-0479">Metal-binding</keyword>
<dbReference type="EMBL" id="CP035108">
    <property type="protein sequence ID" value="QAR32375.1"/>
    <property type="molecule type" value="Genomic_DNA"/>
</dbReference>
<evidence type="ECO:0000256" key="3">
    <source>
        <dbReference type="ARBA" id="ARBA00005169"/>
    </source>
</evidence>
<comment type="catalytic activity">
    <reaction evidence="1 11">
        <text>1-(5-phospho-beta-D-ribosyl)-5'-AMP + H2O = 1-(5-phospho-beta-D-ribosyl)-5-[(5-phospho-beta-D-ribosylamino)methylideneamino]imidazole-4-carboxamide</text>
        <dbReference type="Rhea" id="RHEA:20049"/>
        <dbReference type="ChEBI" id="CHEBI:15377"/>
        <dbReference type="ChEBI" id="CHEBI:58435"/>
        <dbReference type="ChEBI" id="CHEBI:59457"/>
        <dbReference type="EC" id="3.5.4.19"/>
    </reaction>
</comment>
<feature type="binding site" evidence="11">
    <location>
        <position position="76"/>
    </location>
    <ligand>
        <name>Mg(2+)</name>
        <dbReference type="ChEBI" id="CHEBI:18420"/>
    </ligand>
</feature>
<dbReference type="KEGG" id="gtl:EP073_02860"/>
<dbReference type="FunFam" id="3.10.20.810:FF:000001">
    <property type="entry name" value="Histidine biosynthesis bifunctional protein HisIE"/>
    <property type="match status" value="1"/>
</dbReference>
<comment type="pathway">
    <text evidence="3 11">Amino-acid biosynthesis; L-histidine biosynthesis; L-histidine from 5-phospho-alpha-D-ribose 1-diphosphate: step 3/9.</text>
</comment>
<comment type="cofactor">
    <cofactor evidence="11">
        <name>Zn(2+)</name>
        <dbReference type="ChEBI" id="CHEBI:29105"/>
    </cofactor>
    <text evidence="11">Binds 1 zinc ion per subunit.</text>
</comment>
<feature type="binding site" evidence="11">
    <location>
        <position position="91"/>
    </location>
    <ligand>
        <name>Zn(2+)</name>
        <dbReference type="ChEBI" id="CHEBI:29105"/>
        <note>ligand shared between dimeric partners</note>
    </ligand>
</feature>
<keyword evidence="11" id="KW-0862">Zinc</keyword>
<evidence type="ECO:0000313" key="13">
    <source>
        <dbReference type="EMBL" id="QAR32375.1"/>
    </source>
</evidence>
<comment type="subcellular location">
    <subcellularLocation>
        <location evidence="11">Cytoplasm</location>
    </subcellularLocation>
</comment>
<comment type="similarity">
    <text evidence="5">In the C-terminal section; belongs to the PRA-PH family.</text>
</comment>
<dbReference type="PANTHER" id="PTHR42945:SF1">
    <property type="entry name" value="HISTIDINE BIOSYNTHESIS BIFUNCTIONAL PROTEIN HIS7"/>
    <property type="match status" value="1"/>
</dbReference>
<evidence type="ECO:0000256" key="10">
    <source>
        <dbReference type="ARBA" id="ARBA00023102"/>
    </source>
</evidence>
<evidence type="ECO:0000256" key="2">
    <source>
        <dbReference type="ARBA" id="ARBA00001460"/>
    </source>
</evidence>
<dbReference type="PANTHER" id="PTHR42945">
    <property type="entry name" value="HISTIDINE BIOSYNTHESIS BIFUNCTIONAL PROTEIN"/>
    <property type="match status" value="1"/>
</dbReference>
<dbReference type="GO" id="GO:0005737">
    <property type="term" value="C:cytoplasm"/>
    <property type="evidence" value="ECO:0007669"/>
    <property type="project" value="UniProtKB-SubCell"/>
</dbReference>
<comment type="subunit">
    <text evidence="11">Homodimer.</text>
</comment>
<dbReference type="EC" id="3.5.4.19" evidence="11"/>
<feature type="domain" description="Phosphoribosyl-AMP cyclohydrolase" evidence="12">
    <location>
        <begin position="27"/>
        <end position="100"/>
    </location>
</feature>
<name>A0A3R5UWR4_9BACT</name>
<dbReference type="Pfam" id="PF01502">
    <property type="entry name" value="PRA-CH"/>
    <property type="match status" value="1"/>
</dbReference>